<evidence type="ECO:0000259" key="6">
    <source>
        <dbReference type="PROSITE" id="PS50089"/>
    </source>
</evidence>
<sequence length="581" mass="65482">MHFSKTFAKLLLDLPPELRENAIQYRQLKKLINQVVSELNLLGLSPNVLQELLEERVREEVDREGKGKEKECITEDIELDDEHGRSCYSHPRIVYEVNSASGTIEPRLRVWITPPPSPNRLGSRSPDSNHSPSPDDSSLSVTPEDDEEADDTGAGAEETTEYTQDSRKRNMGLIWALQRRASPSSSSSAVNEKELPGGSLYTTRTPTTHSEPQEIIIPLASDTAFFQLLSTALLQISDHLLTLHGNYVETLKTLARDIGNTARPVSSGHSYRAHSILSHPGTIRSPSTTNKSDLYSWREILQLYVEAEVFENVSEVHRGEHSLEESERRLKAFAERVTQRGLSDGRELKLKQSRDALQTFLELNMFILNIKKFQNANAEAIRKILKKHAKRTSLRLPDINSSPTSRDSSMFGYQERLAKMLFPEVQLSDFHDLRLDSATPNSKAVTIMGTPAVTYAFSSLPRILVQAMGETLLPVIPHIDDYACVICTNIAFKPIRLNCGHLFCVRCLVKMQKRGQGDCPMCRAPTVLVADRSNVDWALLNFMSDWFPIESRDKLKQSEKEAMEEQLIEMGVDPNQKCVIM</sequence>
<dbReference type="SUPFAM" id="SSF57850">
    <property type="entry name" value="RING/U-box"/>
    <property type="match status" value="1"/>
</dbReference>
<dbReference type="PANTHER" id="PTHR23327:SF51">
    <property type="entry name" value="TRANSCRIPTIONAL REGULATOR OF YEAST FORM ADHERENCE 3"/>
    <property type="match status" value="1"/>
</dbReference>
<evidence type="ECO:0000256" key="5">
    <source>
        <dbReference type="SAM" id="MobiDB-lite"/>
    </source>
</evidence>
<comment type="caution">
    <text evidence="8">The sequence shown here is derived from an EMBL/GenBank/DDBJ whole genome shotgun (WGS) entry which is preliminary data.</text>
</comment>
<dbReference type="Gene3D" id="3.30.40.10">
    <property type="entry name" value="Zinc/RING finger domain, C3HC4 (zinc finger)"/>
    <property type="match status" value="1"/>
</dbReference>
<protein>
    <submittedName>
        <fullName evidence="8">Uncharacterized protein</fullName>
    </submittedName>
</protein>
<dbReference type="PROSITE" id="PS50089">
    <property type="entry name" value="ZF_RING_2"/>
    <property type="match status" value="1"/>
</dbReference>
<reference evidence="8 9" key="1">
    <citation type="submission" date="2024-05" db="EMBL/GenBank/DDBJ databases">
        <title>A draft genome resource for the thread blight pathogen Marasmius tenuissimus strain MS-2.</title>
        <authorList>
            <person name="Yulfo-Soto G.E."/>
            <person name="Baruah I.K."/>
            <person name="Amoako-Attah I."/>
            <person name="Bukari Y."/>
            <person name="Meinhardt L.W."/>
            <person name="Bailey B.A."/>
            <person name="Cohen S.P."/>
        </authorList>
    </citation>
    <scope>NUCLEOTIDE SEQUENCE [LARGE SCALE GENOMIC DNA]</scope>
    <source>
        <strain evidence="8 9">MS-2</strain>
    </source>
</reference>
<dbReference type="Pfam" id="PF00097">
    <property type="entry name" value="zf-C3HC4"/>
    <property type="match status" value="1"/>
</dbReference>
<dbReference type="PROSITE" id="PS00518">
    <property type="entry name" value="ZF_RING_1"/>
    <property type="match status" value="1"/>
</dbReference>
<gene>
    <name evidence="8" type="ORF">AAF712_001579</name>
</gene>
<evidence type="ECO:0000256" key="4">
    <source>
        <dbReference type="PROSITE-ProRule" id="PRU00175"/>
    </source>
</evidence>
<keyword evidence="3" id="KW-0862">Zinc</keyword>
<dbReference type="PANTHER" id="PTHR23327">
    <property type="entry name" value="RING FINGER PROTEIN 127"/>
    <property type="match status" value="1"/>
</dbReference>
<evidence type="ECO:0000256" key="2">
    <source>
        <dbReference type="ARBA" id="ARBA00022771"/>
    </source>
</evidence>
<dbReference type="EMBL" id="JBBXMP010000004">
    <property type="protein sequence ID" value="KAL0071021.1"/>
    <property type="molecule type" value="Genomic_DNA"/>
</dbReference>
<keyword evidence="9" id="KW-1185">Reference proteome</keyword>
<dbReference type="Proteomes" id="UP001437256">
    <property type="component" value="Unassembled WGS sequence"/>
</dbReference>
<evidence type="ECO:0000256" key="3">
    <source>
        <dbReference type="ARBA" id="ARBA00022833"/>
    </source>
</evidence>
<evidence type="ECO:0000259" key="7">
    <source>
        <dbReference type="PROSITE" id="PS51382"/>
    </source>
</evidence>
<feature type="region of interest" description="Disordered" evidence="5">
    <location>
        <begin position="108"/>
        <end position="167"/>
    </location>
</feature>
<name>A0ABR3AAT3_9AGAR</name>
<feature type="compositionally biased region" description="Low complexity" evidence="5">
    <location>
        <begin position="123"/>
        <end position="140"/>
    </location>
</feature>
<dbReference type="SMART" id="SM00184">
    <property type="entry name" value="RING"/>
    <property type="match status" value="1"/>
</dbReference>
<organism evidence="8 9">
    <name type="scientific">Marasmius tenuissimus</name>
    <dbReference type="NCBI Taxonomy" id="585030"/>
    <lineage>
        <taxon>Eukaryota</taxon>
        <taxon>Fungi</taxon>
        <taxon>Dikarya</taxon>
        <taxon>Basidiomycota</taxon>
        <taxon>Agaricomycotina</taxon>
        <taxon>Agaricomycetes</taxon>
        <taxon>Agaricomycetidae</taxon>
        <taxon>Agaricales</taxon>
        <taxon>Marasmiineae</taxon>
        <taxon>Marasmiaceae</taxon>
        <taxon>Marasmius</taxon>
    </lineage>
</organism>
<evidence type="ECO:0000256" key="1">
    <source>
        <dbReference type="ARBA" id="ARBA00022723"/>
    </source>
</evidence>
<feature type="region of interest" description="Disordered" evidence="5">
    <location>
        <begin position="180"/>
        <end position="209"/>
    </location>
</feature>
<evidence type="ECO:0000313" key="8">
    <source>
        <dbReference type="EMBL" id="KAL0071021.1"/>
    </source>
</evidence>
<dbReference type="Pfam" id="PF03105">
    <property type="entry name" value="SPX"/>
    <property type="match status" value="1"/>
</dbReference>
<dbReference type="InterPro" id="IPR017907">
    <property type="entry name" value="Znf_RING_CS"/>
</dbReference>
<evidence type="ECO:0000313" key="9">
    <source>
        <dbReference type="Proteomes" id="UP001437256"/>
    </source>
</evidence>
<feature type="compositionally biased region" description="Polar residues" evidence="5">
    <location>
        <begin position="200"/>
        <end position="209"/>
    </location>
</feature>
<dbReference type="InterPro" id="IPR013083">
    <property type="entry name" value="Znf_RING/FYVE/PHD"/>
</dbReference>
<dbReference type="InterPro" id="IPR018957">
    <property type="entry name" value="Znf_C3HC4_RING-type"/>
</dbReference>
<feature type="domain" description="RING-type" evidence="6">
    <location>
        <begin position="484"/>
        <end position="523"/>
    </location>
</feature>
<proteinExistence type="predicted"/>
<dbReference type="InterPro" id="IPR004331">
    <property type="entry name" value="SPX_dom"/>
</dbReference>
<keyword evidence="1" id="KW-0479">Metal-binding</keyword>
<keyword evidence="2 4" id="KW-0863">Zinc-finger</keyword>
<feature type="domain" description="SPX" evidence="7">
    <location>
        <begin position="1"/>
        <end position="402"/>
    </location>
</feature>
<accession>A0ABR3AAT3</accession>
<dbReference type="InterPro" id="IPR001841">
    <property type="entry name" value="Znf_RING"/>
</dbReference>
<dbReference type="PROSITE" id="PS51382">
    <property type="entry name" value="SPX"/>
    <property type="match status" value="1"/>
</dbReference>